<evidence type="ECO:0000313" key="3">
    <source>
        <dbReference type="Proteomes" id="UP000094936"/>
    </source>
</evidence>
<feature type="domain" description="DUF1521" evidence="1">
    <location>
        <begin position="55"/>
        <end position="166"/>
    </location>
</feature>
<protein>
    <recommendedName>
        <fullName evidence="1">DUF1521 domain-containing protein</fullName>
    </recommendedName>
</protein>
<dbReference type="STRING" id="1080227.A8L45_03355"/>
<name>A0A1C3EQZ2_9GAMM</name>
<reference evidence="2 3" key="1">
    <citation type="submission" date="2016-05" db="EMBL/GenBank/DDBJ databases">
        <title>Genomic Taxonomy of the Vibrionaceae.</title>
        <authorList>
            <person name="Gomez-Gil B."/>
            <person name="Enciso-Ibarra J."/>
        </authorList>
    </citation>
    <scope>NUCLEOTIDE SEQUENCE [LARGE SCALE GENOMIC DNA]</scope>
    <source>
        <strain evidence="2 3">CAIM 1920</strain>
    </source>
</reference>
<gene>
    <name evidence="2" type="ORF">A8L45_03355</name>
</gene>
<proteinExistence type="predicted"/>
<dbReference type="Proteomes" id="UP000094936">
    <property type="component" value="Unassembled WGS sequence"/>
</dbReference>
<comment type="caution">
    <text evidence="2">The sequence shown here is derived from an EMBL/GenBank/DDBJ whole genome shotgun (WGS) entry which is preliminary data.</text>
</comment>
<evidence type="ECO:0000259" key="1">
    <source>
        <dbReference type="Pfam" id="PF07481"/>
    </source>
</evidence>
<evidence type="ECO:0000313" key="2">
    <source>
        <dbReference type="EMBL" id="ODA35664.1"/>
    </source>
</evidence>
<keyword evidence="3" id="KW-1185">Reference proteome</keyword>
<dbReference type="InterPro" id="IPR011086">
    <property type="entry name" value="DUF1521"/>
</dbReference>
<dbReference type="AlphaFoldDB" id="A0A1C3EQZ2"/>
<dbReference type="EMBL" id="LYBM01000003">
    <property type="protein sequence ID" value="ODA35664.1"/>
    <property type="molecule type" value="Genomic_DNA"/>
</dbReference>
<sequence>MNYLGQNQQYHCYPRPGCHNPYVPGQNLFAAYYGSTSTIETDGKNGESKTAAWENDNYTITFDDSSSKMKICNKHTGETYTVSGDPHLYIGDKDEPGSNKHVSDFYNDGVITLDDGTQIHMDTIKSKTGNWQNMTVLDKVTIIEPNANKATQISNLDLDDKCNLEVKCGSIHEICGWNGGGTGVDYSTALKFKEAFGEKPGLYVLGADGKPNLITSETDLADGKELIKHIEEELNKNGYGDAGSIIGGCKPGYMHKLVQYILQQYLQQICHMFGNNAGVSPFGGSGNFGQQYAHLGATQSFGQGIQNFMKPQFTVPGFINANNVYGLMQASTIWDKTNTAMAQYMNSIGTNINYMPPNILNMGFHGGGGLNMICGFGGYGGMMGQGHIPHSWLR</sequence>
<dbReference type="RefSeq" id="WP_068899203.1">
    <property type="nucleotide sequence ID" value="NZ_JBHUIF010000020.1"/>
</dbReference>
<dbReference type="OrthoDB" id="5971591at2"/>
<dbReference type="Pfam" id="PF07481">
    <property type="entry name" value="DUF1521"/>
    <property type="match status" value="1"/>
</dbReference>
<accession>A0A1C3EQZ2</accession>
<organism evidence="2 3">
    <name type="scientific">Veronia pacifica</name>
    <dbReference type="NCBI Taxonomy" id="1080227"/>
    <lineage>
        <taxon>Bacteria</taxon>
        <taxon>Pseudomonadati</taxon>
        <taxon>Pseudomonadota</taxon>
        <taxon>Gammaproteobacteria</taxon>
        <taxon>Vibrionales</taxon>
        <taxon>Vibrionaceae</taxon>
        <taxon>Veronia</taxon>
    </lineage>
</organism>